<evidence type="ECO:0008006" key="3">
    <source>
        <dbReference type="Google" id="ProtNLM"/>
    </source>
</evidence>
<organism evidence="1 2">
    <name type="scientific">Gnathostoma spinigerum</name>
    <dbReference type="NCBI Taxonomy" id="75299"/>
    <lineage>
        <taxon>Eukaryota</taxon>
        <taxon>Metazoa</taxon>
        <taxon>Ecdysozoa</taxon>
        <taxon>Nematoda</taxon>
        <taxon>Chromadorea</taxon>
        <taxon>Rhabditida</taxon>
        <taxon>Spirurina</taxon>
        <taxon>Gnathostomatomorpha</taxon>
        <taxon>Gnathostomatoidea</taxon>
        <taxon>Gnathostomatidae</taxon>
        <taxon>Gnathostoma</taxon>
    </lineage>
</organism>
<keyword evidence="2" id="KW-1185">Reference proteome</keyword>
<evidence type="ECO:0000313" key="1">
    <source>
        <dbReference type="EMBL" id="MFH4981817.1"/>
    </source>
</evidence>
<gene>
    <name evidence="1" type="ORF">AB6A40_008526</name>
</gene>
<dbReference type="Proteomes" id="UP001608902">
    <property type="component" value="Unassembled WGS sequence"/>
</dbReference>
<dbReference type="AlphaFoldDB" id="A0ABD6EYZ0"/>
<sequence length="130" mass="14393">MLMSVTEDGDLVIVEGNHVEIQNKRSDAISQPLMCVGNVLREAEDIVTDKGAPRAQPLEGSEVLIDEVNVEYSPHHSSYPIEIVVRHNTVVSESRCNEDEQSESSSLLHSNVHNYVHDIKDSSSMAIVQL</sequence>
<accession>A0ABD6EYZ0</accession>
<proteinExistence type="predicted"/>
<comment type="caution">
    <text evidence="1">The sequence shown here is derived from an EMBL/GenBank/DDBJ whole genome shotgun (WGS) entry which is preliminary data.</text>
</comment>
<protein>
    <recommendedName>
        <fullName evidence="3">Zinc finger protein</fullName>
    </recommendedName>
</protein>
<dbReference type="EMBL" id="JBGFUD010007944">
    <property type="protein sequence ID" value="MFH4981817.1"/>
    <property type="molecule type" value="Genomic_DNA"/>
</dbReference>
<name>A0ABD6EYZ0_9BILA</name>
<reference evidence="1 2" key="1">
    <citation type="submission" date="2024-08" db="EMBL/GenBank/DDBJ databases">
        <title>Gnathostoma spinigerum genome.</title>
        <authorList>
            <person name="Gonzalez-Bertolin B."/>
            <person name="Monzon S."/>
            <person name="Zaballos A."/>
            <person name="Jimenez P."/>
            <person name="Dekumyoy P."/>
            <person name="Varona S."/>
            <person name="Cuesta I."/>
            <person name="Sumanam S."/>
            <person name="Adisakwattana P."/>
            <person name="Gasser R.B."/>
            <person name="Hernandez-Gonzalez A."/>
            <person name="Young N.D."/>
            <person name="Perteguer M.J."/>
        </authorList>
    </citation>
    <scope>NUCLEOTIDE SEQUENCE [LARGE SCALE GENOMIC DNA]</scope>
    <source>
        <strain evidence="1">AL3</strain>
        <tissue evidence="1">Liver</tissue>
    </source>
</reference>
<evidence type="ECO:0000313" key="2">
    <source>
        <dbReference type="Proteomes" id="UP001608902"/>
    </source>
</evidence>